<accession>A0A507BBS3</accession>
<evidence type="ECO:0000256" key="1">
    <source>
        <dbReference type="SAM" id="MobiDB-lite"/>
    </source>
</evidence>
<gene>
    <name evidence="4" type="ORF">E0L32_000454</name>
</gene>
<evidence type="ECO:0000256" key="2">
    <source>
        <dbReference type="SAM" id="SignalP"/>
    </source>
</evidence>
<keyword evidence="5" id="KW-1185">Reference proteome</keyword>
<feature type="domain" description="Heterokaryon incompatibility" evidence="3">
    <location>
        <begin position="82"/>
        <end position="283"/>
    </location>
</feature>
<comment type="caution">
    <text evidence="4">The sequence shown here is derived from an EMBL/GenBank/DDBJ whole genome shotgun (WGS) entry which is preliminary data.</text>
</comment>
<sequence length="783" mass="88214">MGSLKTASSLMSLLSFSSTTSNLDNASVNKIPTKVPRGTYEYDALPGARMIRLLRVHRDETRTDGLTVSLTPVELGAAPPFYAVSYTWGPPRLSSHSESAHPPAEQFSPLVVRAPAVDKARKRDSLVRPLWAKVTRRKQPYIWVGENLRNFLVHVCKTPEWTGRYFWADAICIDQNDQVHRAKQVAMMGDIYTAAQKVLVWLGKEEPHADVSWVFQEFIPRIVEVETAHGTEYLESIDPECTPPDSKGIIGERMCERWQRTWLAWTDFIADLAWFTRGWVIQETTLKAEDDVVMLCGSQTYSWRDLQWFIAISSECKWRLILDNRANKVHGRGPGTIWRTHKRVRRSQRARNVLTESVENIGKAVAYDEITFAPTTPEEIWLSRVHNMLAVSRGMSFGDDRDHIFGYVGLFAKFLPEGMENLIVPDYEITVEEAYKRASVLFLTRLPLLSHLSRVSGSMKRRRYPNLPTWVQDYSVSPGINHFQTYNSKFRSRRNPSGISGALFDASLTKSTRDPPRPVVDGDALILHGAMVDTIAEPLICYSQSSFLERVLNLCARWDTYAGSSAREPQAEAVLRTIIADAAFLEADTDAFLTIGREWLALSVADGLQRFQAATTTATAAGTGRRRRGDPLLARLLALQDSHAGARFLPTLAEVDALRRGPAPLSNQRLKNRYHEEYLSNRAGRGLFTTARGYVGLGPGIARPGDEAWILQGGKVLFVLRPVVEEEAEGEEEAKDGDEGQQQKTEKKQKRYNFVGDCYLHGAMYGEMMTDEFRERMGPVVLV</sequence>
<reference evidence="4 5" key="1">
    <citation type="submission" date="2019-06" db="EMBL/GenBank/DDBJ databases">
        <title>Draft genome sequence of the filamentous fungus Phialemoniopsis curvata isolated from diesel fuel.</title>
        <authorList>
            <person name="Varaljay V.A."/>
            <person name="Lyon W.J."/>
            <person name="Crouch A.L."/>
            <person name="Drake C.E."/>
            <person name="Hollomon J.M."/>
            <person name="Nadeau L.J."/>
            <person name="Nunn H.S."/>
            <person name="Stevenson B.S."/>
            <person name="Bojanowski C.L."/>
            <person name="Crookes-Goodson W.J."/>
        </authorList>
    </citation>
    <scope>NUCLEOTIDE SEQUENCE [LARGE SCALE GENOMIC DNA]</scope>
    <source>
        <strain evidence="4 5">D216</strain>
    </source>
</reference>
<dbReference type="STRING" id="1093900.A0A507BBS3"/>
<dbReference type="OrthoDB" id="4476201at2759"/>
<dbReference type="InterPro" id="IPR052895">
    <property type="entry name" value="HetReg/Transcr_Mod"/>
</dbReference>
<protein>
    <recommendedName>
        <fullName evidence="3">Heterokaryon incompatibility domain-containing protein</fullName>
    </recommendedName>
</protein>
<feature type="signal peptide" evidence="2">
    <location>
        <begin position="1"/>
        <end position="19"/>
    </location>
</feature>
<dbReference type="Pfam" id="PF06985">
    <property type="entry name" value="HET"/>
    <property type="match status" value="1"/>
</dbReference>
<dbReference type="AlphaFoldDB" id="A0A507BBS3"/>
<dbReference type="InParanoid" id="A0A507BBS3"/>
<dbReference type="Proteomes" id="UP000319257">
    <property type="component" value="Unassembled WGS sequence"/>
</dbReference>
<evidence type="ECO:0000313" key="5">
    <source>
        <dbReference type="Proteomes" id="UP000319257"/>
    </source>
</evidence>
<feature type="region of interest" description="Disordered" evidence="1">
    <location>
        <begin position="728"/>
        <end position="748"/>
    </location>
</feature>
<dbReference type="PANTHER" id="PTHR24148:SF73">
    <property type="entry name" value="HET DOMAIN PROTEIN (AFU_ORTHOLOGUE AFUA_8G01020)"/>
    <property type="match status" value="1"/>
</dbReference>
<dbReference type="Pfam" id="PF26639">
    <property type="entry name" value="Het-6_barrel"/>
    <property type="match status" value="1"/>
</dbReference>
<dbReference type="RefSeq" id="XP_030995771.1">
    <property type="nucleotide sequence ID" value="XM_031138969.1"/>
</dbReference>
<dbReference type="PANTHER" id="PTHR24148">
    <property type="entry name" value="ANKYRIN REPEAT DOMAIN-CONTAINING PROTEIN 39 HOMOLOG-RELATED"/>
    <property type="match status" value="1"/>
</dbReference>
<keyword evidence="2" id="KW-0732">Signal</keyword>
<evidence type="ECO:0000313" key="4">
    <source>
        <dbReference type="EMBL" id="TPX14060.1"/>
    </source>
</evidence>
<organism evidence="4 5">
    <name type="scientific">Thyridium curvatum</name>
    <dbReference type="NCBI Taxonomy" id="1093900"/>
    <lineage>
        <taxon>Eukaryota</taxon>
        <taxon>Fungi</taxon>
        <taxon>Dikarya</taxon>
        <taxon>Ascomycota</taxon>
        <taxon>Pezizomycotina</taxon>
        <taxon>Sordariomycetes</taxon>
        <taxon>Sordariomycetidae</taxon>
        <taxon>Thyridiales</taxon>
        <taxon>Thyridiaceae</taxon>
        <taxon>Thyridium</taxon>
    </lineage>
</organism>
<name>A0A507BBS3_9PEZI</name>
<feature type="chain" id="PRO_5021410242" description="Heterokaryon incompatibility domain-containing protein" evidence="2">
    <location>
        <begin position="20"/>
        <end position="783"/>
    </location>
</feature>
<proteinExistence type="predicted"/>
<evidence type="ECO:0000259" key="3">
    <source>
        <dbReference type="Pfam" id="PF06985"/>
    </source>
</evidence>
<dbReference type="InterPro" id="IPR010730">
    <property type="entry name" value="HET"/>
</dbReference>
<dbReference type="EMBL" id="SKBQ01000002">
    <property type="protein sequence ID" value="TPX14060.1"/>
    <property type="molecule type" value="Genomic_DNA"/>
</dbReference>
<dbReference type="GeneID" id="41967901"/>